<organism evidence="2 3">
    <name type="scientific">Streptococcus raffinosi</name>
    <dbReference type="NCBI Taxonomy" id="3053355"/>
    <lineage>
        <taxon>Bacteria</taxon>
        <taxon>Bacillati</taxon>
        <taxon>Bacillota</taxon>
        <taxon>Bacilli</taxon>
        <taxon>Lactobacillales</taxon>
        <taxon>Streptococcaceae</taxon>
        <taxon>Streptococcus</taxon>
    </lineage>
</organism>
<accession>A0ABT7LTC0</accession>
<evidence type="ECO:0000313" key="3">
    <source>
        <dbReference type="Proteomes" id="UP001529255"/>
    </source>
</evidence>
<evidence type="ECO:0000313" key="2">
    <source>
        <dbReference type="EMBL" id="MDL5043860.1"/>
    </source>
</evidence>
<comment type="caution">
    <text evidence="2">The sequence shown here is derived from an EMBL/GenBank/DDBJ whole genome shotgun (WGS) entry which is preliminary data.</text>
</comment>
<reference evidence="2 3" key="1">
    <citation type="submission" date="2023-06" db="EMBL/GenBank/DDBJ databases">
        <title>A potential novel species of Streptococcus isolated from human milk sample.</title>
        <authorList>
            <person name="Nguyen H.V."/>
            <person name="Trinh A.T.V."/>
            <person name="Hoang A.T.L."/>
            <person name="Bui L.N.H."/>
            <person name="Tran Q.T.L."/>
            <person name="Trinh T."/>
        </authorList>
    </citation>
    <scope>NUCLEOTIDE SEQUENCE [LARGE SCALE GENOMIC DNA]</scope>
    <source>
        <strain evidence="2 3">VTCC 12812</strain>
    </source>
</reference>
<dbReference type="Pfam" id="PF13349">
    <property type="entry name" value="DUF4097"/>
    <property type="match status" value="1"/>
</dbReference>
<dbReference type="InterPro" id="IPR025164">
    <property type="entry name" value="Toastrack_DUF4097"/>
</dbReference>
<evidence type="ECO:0000259" key="1">
    <source>
        <dbReference type="Pfam" id="PF13349"/>
    </source>
</evidence>
<protein>
    <submittedName>
        <fullName evidence="2">DUF4097 family beta strand repeat-containing protein</fullName>
    </submittedName>
</protein>
<sequence>MKTWKKVVLGISLISVFLGGGLAIWGYSHGALTDLQNQPKNDLDFVKKEVNDFNRMDIKSNSYNILIKTGNVSKATITYYQKKKNPIDITVKERQLSINENYSDKSLTSHNHFNLFGLKDLINLSTLNESNTIIITLPKNQTIDFLKADLASGNLDLNNSTIKQSNIDLKVGDLTFTETTVNNLEAHLAVGSVESNDTLFANSDLSIALGDYTGNNLVFNGHNKLDVTSGDVEISLKNHTVNVQADSHSGETEITNNLKNSKDNTLTITSDLGDIYIE</sequence>
<feature type="domain" description="DUF4097" evidence="1">
    <location>
        <begin position="54"/>
        <end position="276"/>
    </location>
</feature>
<dbReference type="RefSeq" id="WP_285956092.1">
    <property type="nucleotide sequence ID" value="NZ_JASUZV010000009.1"/>
</dbReference>
<keyword evidence="3" id="KW-1185">Reference proteome</keyword>
<gene>
    <name evidence="2" type="ORF">QRD39_07025</name>
</gene>
<dbReference type="EMBL" id="JASUZV010000009">
    <property type="protein sequence ID" value="MDL5043860.1"/>
    <property type="molecule type" value="Genomic_DNA"/>
</dbReference>
<name>A0ABT7LTC0_9STRE</name>
<dbReference type="Proteomes" id="UP001529255">
    <property type="component" value="Unassembled WGS sequence"/>
</dbReference>
<proteinExistence type="predicted"/>